<feature type="domain" description="Thiamine pyrophosphate enzyme TPP-binding" evidence="2">
    <location>
        <begin position="46"/>
        <end position="210"/>
    </location>
</feature>
<evidence type="ECO:0000256" key="1">
    <source>
        <dbReference type="ARBA" id="ARBA00023002"/>
    </source>
</evidence>
<dbReference type="Proteomes" id="UP001168575">
    <property type="component" value="Unassembled WGS sequence"/>
</dbReference>
<dbReference type="GO" id="GO:0016491">
    <property type="term" value="F:oxidoreductase activity"/>
    <property type="evidence" value="ECO:0007669"/>
    <property type="project" value="UniProtKB-KW"/>
</dbReference>
<dbReference type="InterPro" id="IPR051479">
    <property type="entry name" value="PorB-like"/>
</dbReference>
<name>A0AA43U9B5_9ACTN</name>
<dbReference type="SUPFAM" id="SSF52518">
    <property type="entry name" value="Thiamin diphosphate-binding fold (THDP-binding)"/>
    <property type="match status" value="1"/>
</dbReference>
<evidence type="ECO:0000313" key="3">
    <source>
        <dbReference type="EMBL" id="MDO4842145.1"/>
    </source>
</evidence>
<dbReference type="InterPro" id="IPR011766">
    <property type="entry name" value="TPP_enzyme_TPP-bd"/>
</dbReference>
<gene>
    <name evidence="3" type="ORF">Q3982_05655</name>
</gene>
<keyword evidence="1" id="KW-0560">Oxidoreductase</keyword>
<protein>
    <submittedName>
        <fullName evidence="3">Thiamine pyrophosphate-dependent enzyme</fullName>
    </submittedName>
</protein>
<organism evidence="3 4">
    <name type="scientific">Phoenicibacter congonensis</name>
    <dbReference type="NCBI Taxonomy" id="1944646"/>
    <lineage>
        <taxon>Bacteria</taxon>
        <taxon>Bacillati</taxon>
        <taxon>Actinomycetota</taxon>
        <taxon>Coriobacteriia</taxon>
        <taxon>Eggerthellales</taxon>
        <taxon>Eggerthellaceae</taxon>
        <taxon>Phoenicibacter</taxon>
    </lineage>
</organism>
<dbReference type="GO" id="GO:0030976">
    <property type="term" value="F:thiamine pyrophosphate binding"/>
    <property type="evidence" value="ECO:0007669"/>
    <property type="project" value="InterPro"/>
</dbReference>
<dbReference type="Pfam" id="PF02775">
    <property type="entry name" value="TPP_enzyme_C"/>
    <property type="match status" value="1"/>
</dbReference>
<reference evidence="3" key="1">
    <citation type="submission" date="2023-07" db="EMBL/GenBank/DDBJ databases">
        <title>Between Cages and Wild: Unraveling the Impact of Captivity on Animal Microbiomes and Antimicrobial Resistance.</title>
        <authorList>
            <person name="Schmartz G.P."/>
            <person name="Rehner J."/>
            <person name="Schuff M.J."/>
            <person name="Becker S.L."/>
            <person name="Kravczyk M."/>
            <person name="Gurevich A."/>
            <person name="Francke R."/>
            <person name="Mueller R."/>
            <person name="Keller V."/>
            <person name="Keller A."/>
        </authorList>
    </citation>
    <scope>NUCLEOTIDE SEQUENCE</scope>
    <source>
        <strain evidence="3">S12M_St_49</strain>
    </source>
</reference>
<dbReference type="InterPro" id="IPR029061">
    <property type="entry name" value="THDP-binding"/>
</dbReference>
<dbReference type="PANTHER" id="PTHR42897:SF1">
    <property type="entry name" value="2-OXOACID OXIDOREDUCTASE (FERREDOXIN)"/>
    <property type="match status" value="1"/>
</dbReference>
<accession>A0AA43U9B5</accession>
<evidence type="ECO:0000313" key="4">
    <source>
        <dbReference type="Proteomes" id="UP001168575"/>
    </source>
</evidence>
<dbReference type="Gene3D" id="3.40.50.970">
    <property type="match status" value="2"/>
</dbReference>
<dbReference type="PANTHER" id="PTHR42897">
    <property type="entry name" value="PYRUVATE SYNTHASE SUBUNIT PORB"/>
    <property type="match status" value="1"/>
</dbReference>
<proteinExistence type="predicted"/>
<dbReference type="EMBL" id="JAUMVS010000101">
    <property type="protein sequence ID" value="MDO4842145.1"/>
    <property type="molecule type" value="Genomic_DNA"/>
</dbReference>
<dbReference type="AlphaFoldDB" id="A0AA43U9B5"/>
<dbReference type="GO" id="GO:0000287">
    <property type="term" value="F:magnesium ion binding"/>
    <property type="evidence" value="ECO:0007669"/>
    <property type="project" value="UniProtKB-ARBA"/>
</dbReference>
<keyword evidence="4" id="KW-1185">Reference proteome</keyword>
<comment type="caution">
    <text evidence="3">The sequence shown here is derived from an EMBL/GenBank/DDBJ whole genome shotgun (WGS) entry which is preliminary data.</text>
</comment>
<evidence type="ECO:0000259" key="2">
    <source>
        <dbReference type="Pfam" id="PF02775"/>
    </source>
</evidence>
<sequence>MAINAKNITNDELFFGHKACAGCGGALALRHALKVLGSNTTIALPAGCMSAVGFNFPQLCFANNAMITPFAATAAVASGIAAGLQMQGIDTATHPVIGFAGDGGTADIGIQALSGAIDRNEDIIYFCYDNEAYMNTGIQKSGLTPFCASTTTTPAGKNAHGALTQKKNIFEIVAAHGIAYAATASIGYLGDYLKKIEKAQSIRGTKFIHVIAPCPTGWGHGEDATAQFAKEVVDCGLWYLAEYEGPQTCGRPGGKFTITKRVKEFSPVEHYLKSQKRFAGVNEDDIKTIIASRDAKWEQINRDWV</sequence>